<dbReference type="EMBL" id="JACEGQ020000007">
    <property type="protein sequence ID" value="KAH8503798.1"/>
    <property type="molecule type" value="Genomic_DNA"/>
</dbReference>
<comment type="caution">
    <text evidence="1">The sequence shown here is derived from an EMBL/GenBank/DDBJ whole genome shotgun (WGS) entry which is preliminary data.</text>
</comment>
<accession>A0A8T2YF51</accession>
<keyword evidence="2" id="KW-1185">Reference proteome</keyword>
<sequence length="209" mass="23091">MEVDGGELNMPSFHSQVHQQMLGVQMCAVGHDSSLDMKSNDYMAGDPSISIKVFSQEANNIDNKGALATCLGEMNKSNLAWPYTVSSKDSGKHMLNMSSETSYNNGSVIQQVEKFIPGWSFMNGEDASNEFVDGLAALSKDKNEEEMRDDACERGEGSPHIRPTVDEVDDKNSAQLGQRFVYVIKVCPKFCRRADFTFMATATSVNMYV</sequence>
<proteinExistence type="predicted"/>
<evidence type="ECO:0000313" key="2">
    <source>
        <dbReference type="Proteomes" id="UP000807159"/>
    </source>
</evidence>
<dbReference type="Proteomes" id="UP000807159">
    <property type="component" value="Chromosome 7"/>
</dbReference>
<evidence type="ECO:0000313" key="1">
    <source>
        <dbReference type="EMBL" id="KAH8503798.1"/>
    </source>
</evidence>
<gene>
    <name evidence="1" type="ORF">H0E87_014880</name>
</gene>
<dbReference type="AlphaFoldDB" id="A0A8T2YF51"/>
<reference evidence="1" key="1">
    <citation type="journal article" date="2021" name="J. Hered.">
        <title>Genome Assembly of Salicaceae Populus deltoides (Eastern Cottonwood) I-69 Based on Nanopore Sequencing and Hi-C Technologies.</title>
        <authorList>
            <person name="Bai S."/>
            <person name="Wu H."/>
            <person name="Zhang J."/>
            <person name="Pan Z."/>
            <person name="Zhao W."/>
            <person name="Li Z."/>
            <person name="Tong C."/>
        </authorList>
    </citation>
    <scope>NUCLEOTIDE SEQUENCE</scope>
    <source>
        <tissue evidence="1">Leaf</tissue>
    </source>
</reference>
<organism evidence="1 2">
    <name type="scientific">Populus deltoides</name>
    <name type="common">Eastern poplar</name>
    <name type="synonym">Eastern cottonwood</name>
    <dbReference type="NCBI Taxonomy" id="3696"/>
    <lineage>
        <taxon>Eukaryota</taxon>
        <taxon>Viridiplantae</taxon>
        <taxon>Streptophyta</taxon>
        <taxon>Embryophyta</taxon>
        <taxon>Tracheophyta</taxon>
        <taxon>Spermatophyta</taxon>
        <taxon>Magnoliopsida</taxon>
        <taxon>eudicotyledons</taxon>
        <taxon>Gunneridae</taxon>
        <taxon>Pentapetalae</taxon>
        <taxon>rosids</taxon>
        <taxon>fabids</taxon>
        <taxon>Malpighiales</taxon>
        <taxon>Salicaceae</taxon>
        <taxon>Saliceae</taxon>
        <taxon>Populus</taxon>
    </lineage>
</organism>
<name>A0A8T2YF51_POPDE</name>
<protein>
    <submittedName>
        <fullName evidence="1">Uncharacterized protein</fullName>
    </submittedName>
</protein>